<organism evidence="1 2">
    <name type="scientific">Ralstonia solanacearum K60</name>
    <dbReference type="NCBI Taxonomy" id="1091042"/>
    <lineage>
        <taxon>Bacteria</taxon>
        <taxon>Pseudomonadati</taxon>
        <taxon>Pseudomonadota</taxon>
        <taxon>Betaproteobacteria</taxon>
        <taxon>Burkholderiales</taxon>
        <taxon>Burkholderiaceae</taxon>
        <taxon>Ralstonia</taxon>
        <taxon>Ralstonia solanacearum species complex</taxon>
    </lineage>
</organism>
<comment type="caution">
    <text evidence="1">The sequence shown here is derived from an EMBL/GenBank/DDBJ whole genome shotgun (WGS) entry which is preliminary data.</text>
</comment>
<evidence type="ECO:0000313" key="2">
    <source>
        <dbReference type="Proteomes" id="UP000216164"/>
    </source>
</evidence>
<dbReference type="EMBL" id="NCTK01000002">
    <property type="protein sequence ID" value="OYQ10238.1"/>
    <property type="molecule type" value="Genomic_DNA"/>
</dbReference>
<accession>A0AAP8D2J9</accession>
<dbReference type="Proteomes" id="UP000216164">
    <property type="component" value="Unassembled WGS sequence"/>
</dbReference>
<proteinExistence type="predicted"/>
<sequence length="68" mass="7418">MCPAVRLSLHLPPPQIARVNADSLWLATPSHASNQPSTLCPQGFADLCITRWLLPSSYTHLAAPLKNQ</sequence>
<name>A0AAP8D2J9_RALSL</name>
<gene>
    <name evidence="1" type="ORF">B7R77_21430</name>
</gene>
<reference evidence="1 2" key="1">
    <citation type="submission" date="2017-04" db="EMBL/GenBank/DDBJ databases">
        <title>Genome Announcement: Closed genomes of Ralstonia solanacearum strains K60, UW551, and UW700.</title>
        <authorList>
            <person name="Hayes M."/>
            <person name="Macintyre A.M."/>
            <person name="Allen C."/>
        </authorList>
    </citation>
    <scope>NUCLEOTIDE SEQUENCE [LARGE SCALE GENOMIC DNA]</scope>
    <source>
        <strain evidence="1 2">UW25</strain>
    </source>
</reference>
<evidence type="ECO:0000313" key="1">
    <source>
        <dbReference type="EMBL" id="OYQ10238.1"/>
    </source>
</evidence>
<dbReference type="AlphaFoldDB" id="A0AAP8D2J9"/>
<protein>
    <submittedName>
        <fullName evidence="1">Uncharacterized protein</fullName>
    </submittedName>
</protein>